<comment type="caution">
    <text evidence="1">The sequence shown here is derived from an EMBL/GenBank/DDBJ whole genome shotgun (WGS) entry which is preliminary data.</text>
</comment>
<proteinExistence type="predicted"/>
<reference evidence="1" key="1">
    <citation type="submission" date="2021-02" db="EMBL/GenBank/DDBJ databases">
        <authorList>
            <person name="Dougan E. K."/>
            <person name="Rhodes N."/>
            <person name="Thang M."/>
            <person name="Chan C."/>
        </authorList>
    </citation>
    <scope>NUCLEOTIDE SEQUENCE</scope>
</reference>
<sequence>MKPGKVRPSFIALSTTVLACSDASKWEAVLALLQDRPLLDAVTCTAAVTACRDGSSWKHALGHLSAD</sequence>
<gene>
    <name evidence="1" type="ORF">SNEC2469_LOCUS2201</name>
</gene>
<keyword evidence="2" id="KW-1185">Reference proteome</keyword>
<name>A0A812JYZ4_9DINO</name>
<evidence type="ECO:0000313" key="2">
    <source>
        <dbReference type="Proteomes" id="UP000601435"/>
    </source>
</evidence>
<organism evidence="1 2">
    <name type="scientific">Symbiodinium necroappetens</name>
    <dbReference type="NCBI Taxonomy" id="1628268"/>
    <lineage>
        <taxon>Eukaryota</taxon>
        <taxon>Sar</taxon>
        <taxon>Alveolata</taxon>
        <taxon>Dinophyceae</taxon>
        <taxon>Suessiales</taxon>
        <taxon>Symbiodiniaceae</taxon>
        <taxon>Symbiodinium</taxon>
    </lineage>
</organism>
<protein>
    <submittedName>
        <fullName evidence="1">Uncharacterized protein</fullName>
    </submittedName>
</protein>
<accession>A0A812JYZ4</accession>
<dbReference type="EMBL" id="CAJNJA010006559">
    <property type="protein sequence ID" value="CAE7211990.1"/>
    <property type="molecule type" value="Genomic_DNA"/>
</dbReference>
<dbReference type="Proteomes" id="UP000601435">
    <property type="component" value="Unassembled WGS sequence"/>
</dbReference>
<dbReference type="AlphaFoldDB" id="A0A812JYZ4"/>
<dbReference type="PROSITE" id="PS51257">
    <property type="entry name" value="PROKAR_LIPOPROTEIN"/>
    <property type="match status" value="1"/>
</dbReference>
<dbReference type="OrthoDB" id="435455at2759"/>
<evidence type="ECO:0000313" key="1">
    <source>
        <dbReference type="EMBL" id="CAE7211990.1"/>
    </source>
</evidence>